<protein>
    <submittedName>
        <fullName evidence="1">Uncharacterized protein</fullName>
    </submittedName>
</protein>
<gene>
    <name evidence="1" type="ORF">JTE90_009815</name>
</gene>
<evidence type="ECO:0000313" key="1">
    <source>
        <dbReference type="EMBL" id="KAG8172653.1"/>
    </source>
</evidence>
<comment type="caution">
    <text evidence="1">The sequence shown here is derived from an EMBL/GenBank/DDBJ whole genome shotgun (WGS) entry which is preliminary data.</text>
</comment>
<dbReference type="EMBL" id="JAFNEN010002496">
    <property type="protein sequence ID" value="KAG8172653.1"/>
    <property type="molecule type" value="Genomic_DNA"/>
</dbReference>
<evidence type="ECO:0000313" key="2">
    <source>
        <dbReference type="Proteomes" id="UP000827092"/>
    </source>
</evidence>
<organism evidence="1 2">
    <name type="scientific">Oedothorax gibbosus</name>
    <dbReference type="NCBI Taxonomy" id="931172"/>
    <lineage>
        <taxon>Eukaryota</taxon>
        <taxon>Metazoa</taxon>
        <taxon>Ecdysozoa</taxon>
        <taxon>Arthropoda</taxon>
        <taxon>Chelicerata</taxon>
        <taxon>Arachnida</taxon>
        <taxon>Araneae</taxon>
        <taxon>Araneomorphae</taxon>
        <taxon>Entelegynae</taxon>
        <taxon>Araneoidea</taxon>
        <taxon>Linyphiidae</taxon>
        <taxon>Erigoninae</taxon>
        <taxon>Oedothorax</taxon>
    </lineage>
</organism>
<dbReference type="AlphaFoldDB" id="A0AAV6TLZ8"/>
<name>A0AAV6TLZ8_9ARAC</name>
<reference evidence="1 2" key="1">
    <citation type="journal article" date="2022" name="Nat. Ecol. Evol.">
        <title>A masculinizing supergene underlies an exaggerated male reproductive morph in a spider.</title>
        <authorList>
            <person name="Hendrickx F."/>
            <person name="De Corte Z."/>
            <person name="Sonet G."/>
            <person name="Van Belleghem S.M."/>
            <person name="Kostlbacher S."/>
            <person name="Vangestel C."/>
        </authorList>
    </citation>
    <scope>NUCLEOTIDE SEQUENCE [LARGE SCALE GENOMIC DNA]</scope>
    <source>
        <strain evidence="1">W744_W776</strain>
    </source>
</reference>
<sequence length="90" mass="9707">MVTVIGFLRLCGRIFERRQQPGLGLESPARQEPHIALSLAPSCFQSGTDLGEPPHKPVQAGARGRGVHETNLCVGIAHQKSVYRVLPPGN</sequence>
<dbReference type="Proteomes" id="UP000827092">
    <property type="component" value="Unassembled WGS sequence"/>
</dbReference>
<keyword evidence="2" id="KW-1185">Reference proteome</keyword>
<accession>A0AAV6TLZ8</accession>
<proteinExistence type="predicted"/>